<evidence type="ECO:0000256" key="4">
    <source>
        <dbReference type="ARBA" id="ARBA00022679"/>
    </source>
</evidence>
<dbReference type="InterPro" id="IPR001173">
    <property type="entry name" value="Glyco_trans_2-like"/>
</dbReference>
<reference evidence="6 7" key="1">
    <citation type="journal article" date="2023" name="Int. J. Syst. Evol. Microbiol.">
        <title>Arthrobacter mangrovi sp. nov., an actinobacterium isolated from the rhizosphere of a mangrove.</title>
        <authorList>
            <person name="Hamada M."/>
            <person name="Saitou S."/>
            <person name="Enomoto N."/>
            <person name="Nanri K."/>
            <person name="Hidaka K."/>
            <person name="Miura T."/>
            <person name="Tamura T."/>
        </authorList>
    </citation>
    <scope>NUCLEOTIDE SEQUENCE [LARGE SCALE GENOMIC DNA]</scope>
    <source>
        <strain evidence="6 7">NBRC 112813</strain>
    </source>
</reference>
<sequence length="307" mass="35081">MADTAESTTAEGASRTKATFGVVILTQGTRPEDLQRGFRSLQAQRGVELDVVVVGNGWRPEGLPDGFKALHLEENLGIPAGRNAGVPAVSGEFLFFLDDDAWLPEEDFLASCARLFREHPDIGMIQPRIEDPADPDAPQRWIPRLRKGDNHDSSNVFSVVEMAIAMRRDVFEKTGGWPSSFWYAHEGIEFAWRVWDTGFRTWYAGGLRAGHPVIDPRRHEEFFRLNARNRVWLARRNLHWPFSWAYVGSWTLVQLARSRRHPQQLKPWFAGWRSGWTQDPWAPGEARRKLKWSTIVRMGAAGRWPVV</sequence>
<protein>
    <submittedName>
        <fullName evidence="6">Glycosyl transferase</fullName>
    </submittedName>
</protein>
<proteinExistence type="inferred from homology"/>
<dbReference type="Proteomes" id="UP001209654">
    <property type="component" value="Unassembled WGS sequence"/>
</dbReference>
<feature type="domain" description="Glycosyltransferase 2-like" evidence="5">
    <location>
        <begin position="31"/>
        <end position="174"/>
    </location>
</feature>
<dbReference type="PANTHER" id="PTHR43179:SF12">
    <property type="entry name" value="GALACTOFURANOSYLTRANSFERASE GLFT2"/>
    <property type="match status" value="1"/>
</dbReference>
<evidence type="ECO:0000256" key="3">
    <source>
        <dbReference type="ARBA" id="ARBA00022676"/>
    </source>
</evidence>
<dbReference type="RefSeq" id="WP_264796643.1">
    <property type="nucleotide sequence ID" value="NZ_BRVS01000018.1"/>
</dbReference>
<keyword evidence="7" id="KW-1185">Reference proteome</keyword>
<dbReference type="Gene3D" id="3.90.550.10">
    <property type="entry name" value="Spore Coat Polysaccharide Biosynthesis Protein SpsA, Chain A"/>
    <property type="match status" value="1"/>
</dbReference>
<keyword evidence="4 6" id="KW-0808">Transferase</keyword>
<dbReference type="PANTHER" id="PTHR43179">
    <property type="entry name" value="RHAMNOSYLTRANSFERASE WBBL"/>
    <property type="match status" value="1"/>
</dbReference>
<gene>
    <name evidence="6" type="ORF">AHIS1636_30010</name>
</gene>
<organism evidence="6 7">
    <name type="scientific">Arthrobacter mangrovi</name>
    <dbReference type="NCBI Taxonomy" id="2966350"/>
    <lineage>
        <taxon>Bacteria</taxon>
        <taxon>Bacillati</taxon>
        <taxon>Actinomycetota</taxon>
        <taxon>Actinomycetes</taxon>
        <taxon>Micrococcales</taxon>
        <taxon>Micrococcaceae</taxon>
        <taxon>Arthrobacter</taxon>
    </lineage>
</organism>
<evidence type="ECO:0000256" key="1">
    <source>
        <dbReference type="ARBA" id="ARBA00004776"/>
    </source>
</evidence>
<evidence type="ECO:0000313" key="7">
    <source>
        <dbReference type="Proteomes" id="UP001209654"/>
    </source>
</evidence>
<evidence type="ECO:0000259" key="5">
    <source>
        <dbReference type="Pfam" id="PF00535"/>
    </source>
</evidence>
<dbReference type="EMBL" id="BRVS01000018">
    <property type="protein sequence ID" value="GLB68559.1"/>
    <property type="molecule type" value="Genomic_DNA"/>
</dbReference>
<dbReference type="SUPFAM" id="SSF53448">
    <property type="entry name" value="Nucleotide-diphospho-sugar transferases"/>
    <property type="match status" value="1"/>
</dbReference>
<accession>A0ABQ5MX47</accession>
<comment type="caution">
    <text evidence="6">The sequence shown here is derived from an EMBL/GenBank/DDBJ whole genome shotgun (WGS) entry which is preliminary data.</text>
</comment>
<comment type="pathway">
    <text evidence="1">Cell wall biogenesis; cell wall polysaccharide biosynthesis.</text>
</comment>
<dbReference type="GO" id="GO:0016740">
    <property type="term" value="F:transferase activity"/>
    <property type="evidence" value="ECO:0007669"/>
    <property type="project" value="UniProtKB-KW"/>
</dbReference>
<keyword evidence="3" id="KW-0328">Glycosyltransferase</keyword>
<evidence type="ECO:0000256" key="2">
    <source>
        <dbReference type="ARBA" id="ARBA00006739"/>
    </source>
</evidence>
<comment type="similarity">
    <text evidence="2">Belongs to the glycosyltransferase 2 family.</text>
</comment>
<dbReference type="InterPro" id="IPR029044">
    <property type="entry name" value="Nucleotide-diphossugar_trans"/>
</dbReference>
<name>A0ABQ5MX47_9MICC</name>
<evidence type="ECO:0000313" key="6">
    <source>
        <dbReference type="EMBL" id="GLB68559.1"/>
    </source>
</evidence>
<dbReference type="Pfam" id="PF00535">
    <property type="entry name" value="Glycos_transf_2"/>
    <property type="match status" value="1"/>
</dbReference>